<evidence type="ECO:0000313" key="5">
    <source>
        <dbReference type="Proteomes" id="UP000823388"/>
    </source>
</evidence>
<dbReference type="EMBL" id="CM029045">
    <property type="protein sequence ID" value="KAG2603508.1"/>
    <property type="molecule type" value="Genomic_DNA"/>
</dbReference>
<dbReference type="AlphaFoldDB" id="A0A8T0T1I8"/>
<evidence type="ECO:0000256" key="2">
    <source>
        <dbReference type="ARBA" id="ARBA00022737"/>
    </source>
</evidence>
<evidence type="ECO:0000256" key="1">
    <source>
        <dbReference type="ARBA" id="ARBA00022614"/>
    </source>
</evidence>
<reference evidence="4" key="1">
    <citation type="submission" date="2020-05" db="EMBL/GenBank/DDBJ databases">
        <title>WGS assembly of Panicum virgatum.</title>
        <authorList>
            <person name="Lovell J.T."/>
            <person name="Jenkins J."/>
            <person name="Shu S."/>
            <person name="Juenger T.E."/>
            <person name="Schmutz J."/>
        </authorList>
    </citation>
    <scope>NUCLEOTIDE SEQUENCE</scope>
    <source>
        <strain evidence="4">AP13</strain>
    </source>
</reference>
<dbReference type="InterPro" id="IPR032675">
    <property type="entry name" value="LRR_dom_sf"/>
</dbReference>
<dbReference type="PANTHER" id="PTHR46652">
    <property type="entry name" value="LEUCINE-RICH REPEAT AND IQ DOMAIN-CONTAINING PROTEIN 1-RELATED"/>
    <property type="match status" value="1"/>
</dbReference>
<dbReference type="PROSITE" id="PS51450">
    <property type="entry name" value="LRR"/>
    <property type="match status" value="3"/>
</dbReference>
<dbReference type="InterPro" id="IPR050836">
    <property type="entry name" value="SDS22/Internalin_LRR"/>
</dbReference>
<keyword evidence="2" id="KW-0677">Repeat</keyword>
<accession>A0A8T0T1I8</accession>
<dbReference type="Pfam" id="PF13855">
    <property type="entry name" value="LRR_8"/>
    <property type="match status" value="1"/>
</dbReference>
<dbReference type="OrthoDB" id="1517790at2759"/>
<evidence type="ECO:0000256" key="3">
    <source>
        <dbReference type="SAM" id="MobiDB-lite"/>
    </source>
</evidence>
<protein>
    <submittedName>
        <fullName evidence="4">Uncharacterized protein</fullName>
    </submittedName>
</protein>
<evidence type="ECO:0000313" key="4">
    <source>
        <dbReference type="EMBL" id="KAG2603508.1"/>
    </source>
</evidence>
<dbReference type="Proteomes" id="UP000823388">
    <property type="component" value="Chromosome 5K"/>
</dbReference>
<keyword evidence="1" id="KW-0433">Leucine-rich repeat</keyword>
<organism evidence="4 5">
    <name type="scientific">Panicum virgatum</name>
    <name type="common">Blackwell switchgrass</name>
    <dbReference type="NCBI Taxonomy" id="38727"/>
    <lineage>
        <taxon>Eukaryota</taxon>
        <taxon>Viridiplantae</taxon>
        <taxon>Streptophyta</taxon>
        <taxon>Embryophyta</taxon>
        <taxon>Tracheophyta</taxon>
        <taxon>Spermatophyta</taxon>
        <taxon>Magnoliopsida</taxon>
        <taxon>Liliopsida</taxon>
        <taxon>Poales</taxon>
        <taxon>Poaceae</taxon>
        <taxon>PACMAD clade</taxon>
        <taxon>Panicoideae</taxon>
        <taxon>Panicodae</taxon>
        <taxon>Paniceae</taxon>
        <taxon>Panicinae</taxon>
        <taxon>Panicum</taxon>
        <taxon>Panicum sect. Hiantes</taxon>
    </lineage>
</organism>
<feature type="compositionally biased region" description="Basic residues" evidence="3">
    <location>
        <begin position="287"/>
        <end position="297"/>
    </location>
</feature>
<comment type="caution">
    <text evidence="4">The sequence shown here is derived from an EMBL/GenBank/DDBJ whole genome shotgun (WGS) entry which is preliminary data.</text>
</comment>
<dbReference type="Pfam" id="PF13516">
    <property type="entry name" value="LRR_6"/>
    <property type="match status" value="1"/>
</dbReference>
<dbReference type="PANTHER" id="PTHR46652:SF7">
    <property type="entry name" value="LEUCINE-RICH REPEAT AND IQ DOMAIN-CONTAINING PROTEIN 1"/>
    <property type="match status" value="1"/>
</dbReference>
<dbReference type="SMART" id="SM00365">
    <property type="entry name" value="LRR_SD22"/>
    <property type="match status" value="5"/>
</dbReference>
<name>A0A8T0T1I8_PANVG</name>
<sequence>MMRLTVEQAAREAGSDGSGAKALNLSHRALSDVSCLRSFNKLERLDLGYNCLVTLEGLSSCAHLKWLSVIENKLVSLKGVEGLSKLQVLNAGKNKLTKMDEVASLTSLGALILNDNNISSICKLDRLQQLNTLVLSKNPVFTIGNALAKAKSMKKLSLSHCQIEHVGSSLAACVELKELRLSHNKITTIPSDLAKNVKILNLDLGNNLIERSSDLKVLSELRYLRNLNLQGNPISEKDSLVKKVKKFVPTLRILNGKPLEASSKSDKSSGKDNIPSKYDPVEIDRKKDKRQQSKQHLKGPEEPEVKTISPGVTTSALGKSEVLDGKERKRDRKEAKKSVEEPTNDGKSKREDDVDHTGRKDKKDAKRKKFVDEEDAEGIDNTDISFADLVFSKQNNSEPKLKDSSAQEAAPDGKFGELVIDHTKKKNKSKGAVTITDSSVLKMISSVPEVGSGGLGLSGWDD</sequence>
<dbReference type="InterPro" id="IPR001611">
    <property type="entry name" value="Leu-rich_rpt"/>
</dbReference>
<dbReference type="SUPFAM" id="SSF52058">
    <property type="entry name" value="L domain-like"/>
    <property type="match status" value="1"/>
</dbReference>
<feature type="compositionally biased region" description="Basic and acidic residues" evidence="3">
    <location>
        <begin position="321"/>
        <end position="364"/>
    </location>
</feature>
<proteinExistence type="predicted"/>
<gene>
    <name evidence="4" type="ORF">PVAP13_5KG775900</name>
</gene>
<feature type="region of interest" description="Disordered" evidence="3">
    <location>
        <begin position="259"/>
        <end position="377"/>
    </location>
</feature>
<dbReference type="InterPro" id="IPR003591">
    <property type="entry name" value="Leu-rich_rpt_typical-subtyp"/>
</dbReference>
<dbReference type="Gene3D" id="3.80.10.10">
    <property type="entry name" value="Ribonuclease Inhibitor"/>
    <property type="match status" value="2"/>
</dbReference>
<keyword evidence="5" id="KW-1185">Reference proteome</keyword>
<dbReference type="SMART" id="SM00369">
    <property type="entry name" value="LRR_TYP"/>
    <property type="match status" value="4"/>
</dbReference>